<feature type="transmembrane region" description="Helical" evidence="1">
    <location>
        <begin position="22"/>
        <end position="39"/>
    </location>
</feature>
<feature type="transmembrane region" description="Helical" evidence="1">
    <location>
        <begin position="46"/>
        <end position="68"/>
    </location>
</feature>
<dbReference type="Proteomes" id="UP000184304">
    <property type="component" value="Unassembled WGS sequence"/>
</dbReference>
<gene>
    <name evidence="2" type="ORF">ASPTUDRAFT_273411</name>
</gene>
<protein>
    <submittedName>
        <fullName evidence="2">Uncharacterized protein</fullName>
    </submittedName>
</protein>
<feature type="transmembrane region" description="Helical" evidence="1">
    <location>
        <begin position="74"/>
        <end position="101"/>
    </location>
</feature>
<dbReference type="AlphaFoldDB" id="A0A1L9NNL7"/>
<organism evidence="2 3">
    <name type="scientific">Aspergillus tubingensis (strain CBS 134.48)</name>
    <dbReference type="NCBI Taxonomy" id="767770"/>
    <lineage>
        <taxon>Eukaryota</taxon>
        <taxon>Fungi</taxon>
        <taxon>Dikarya</taxon>
        <taxon>Ascomycota</taxon>
        <taxon>Pezizomycotina</taxon>
        <taxon>Eurotiomycetes</taxon>
        <taxon>Eurotiomycetidae</taxon>
        <taxon>Eurotiales</taxon>
        <taxon>Aspergillaceae</taxon>
        <taxon>Aspergillus</taxon>
        <taxon>Aspergillus subgen. Circumdati</taxon>
    </lineage>
</organism>
<dbReference type="EMBL" id="KV878176">
    <property type="protein sequence ID" value="OJI90868.1"/>
    <property type="molecule type" value="Genomic_DNA"/>
</dbReference>
<evidence type="ECO:0000313" key="3">
    <source>
        <dbReference type="Proteomes" id="UP000184304"/>
    </source>
</evidence>
<proteinExistence type="predicted"/>
<sequence>MKDCSHHHPTESLSFLTRCIRILHHCYSCLVLIIVCVMFPIPLRRVLSLVCFLFSYIFACFALSRIVLSDLSVLAFALYLTSFALLFSDLYLYPSCILLCFNTYT</sequence>
<evidence type="ECO:0000256" key="1">
    <source>
        <dbReference type="SAM" id="Phobius"/>
    </source>
</evidence>
<accession>A0A1L9NNL7</accession>
<evidence type="ECO:0000313" key="2">
    <source>
        <dbReference type="EMBL" id="OJI90868.1"/>
    </source>
</evidence>
<dbReference type="VEuPathDB" id="FungiDB:ASPTUDRAFT_273411"/>
<reference evidence="3" key="1">
    <citation type="journal article" date="2017" name="Genome Biol.">
        <title>Comparative genomics reveals high biological diversity and specific adaptations in the industrially and medically important fungal genus Aspergillus.</title>
        <authorList>
            <person name="de Vries R.P."/>
            <person name="Riley R."/>
            <person name="Wiebenga A."/>
            <person name="Aguilar-Osorio G."/>
            <person name="Amillis S."/>
            <person name="Uchima C.A."/>
            <person name="Anderluh G."/>
            <person name="Asadollahi M."/>
            <person name="Askin M."/>
            <person name="Barry K."/>
            <person name="Battaglia E."/>
            <person name="Bayram O."/>
            <person name="Benocci T."/>
            <person name="Braus-Stromeyer S.A."/>
            <person name="Caldana C."/>
            <person name="Canovas D."/>
            <person name="Cerqueira G.C."/>
            <person name="Chen F."/>
            <person name="Chen W."/>
            <person name="Choi C."/>
            <person name="Clum A."/>
            <person name="Dos Santos R.A."/>
            <person name="Damasio A.R."/>
            <person name="Diallinas G."/>
            <person name="Emri T."/>
            <person name="Fekete E."/>
            <person name="Flipphi M."/>
            <person name="Freyberg S."/>
            <person name="Gallo A."/>
            <person name="Gournas C."/>
            <person name="Habgood R."/>
            <person name="Hainaut M."/>
            <person name="Harispe M.L."/>
            <person name="Henrissat B."/>
            <person name="Hilden K.S."/>
            <person name="Hope R."/>
            <person name="Hossain A."/>
            <person name="Karabika E."/>
            <person name="Karaffa L."/>
            <person name="Karanyi Z."/>
            <person name="Krasevec N."/>
            <person name="Kuo A."/>
            <person name="Kusch H."/>
            <person name="LaButti K."/>
            <person name="Lagendijk E.L."/>
            <person name="Lapidus A."/>
            <person name="Levasseur A."/>
            <person name="Lindquist E."/>
            <person name="Lipzen A."/>
            <person name="Logrieco A.F."/>
            <person name="MacCabe A."/>
            <person name="Maekelae M.R."/>
            <person name="Malavazi I."/>
            <person name="Melin P."/>
            <person name="Meyer V."/>
            <person name="Mielnichuk N."/>
            <person name="Miskei M."/>
            <person name="Molnar A.P."/>
            <person name="Mule G."/>
            <person name="Ngan C.Y."/>
            <person name="Orejas M."/>
            <person name="Orosz E."/>
            <person name="Ouedraogo J.P."/>
            <person name="Overkamp K.M."/>
            <person name="Park H.-S."/>
            <person name="Perrone G."/>
            <person name="Piumi F."/>
            <person name="Punt P.J."/>
            <person name="Ram A.F."/>
            <person name="Ramon A."/>
            <person name="Rauscher S."/>
            <person name="Record E."/>
            <person name="Riano-Pachon D.M."/>
            <person name="Robert V."/>
            <person name="Roehrig J."/>
            <person name="Ruller R."/>
            <person name="Salamov A."/>
            <person name="Salih N.S."/>
            <person name="Samson R.A."/>
            <person name="Sandor E."/>
            <person name="Sanguinetti M."/>
            <person name="Schuetze T."/>
            <person name="Sepcic K."/>
            <person name="Shelest E."/>
            <person name="Sherlock G."/>
            <person name="Sophianopoulou V."/>
            <person name="Squina F.M."/>
            <person name="Sun H."/>
            <person name="Susca A."/>
            <person name="Todd R.B."/>
            <person name="Tsang A."/>
            <person name="Unkles S.E."/>
            <person name="van de Wiele N."/>
            <person name="van Rossen-Uffink D."/>
            <person name="Oliveira J.V."/>
            <person name="Vesth T.C."/>
            <person name="Visser J."/>
            <person name="Yu J.-H."/>
            <person name="Zhou M."/>
            <person name="Andersen M.R."/>
            <person name="Archer D.B."/>
            <person name="Baker S.E."/>
            <person name="Benoit I."/>
            <person name="Brakhage A.A."/>
            <person name="Braus G.H."/>
            <person name="Fischer R."/>
            <person name="Frisvad J.C."/>
            <person name="Goldman G.H."/>
            <person name="Houbraken J."/>
            <person name="Oakley B."/>
            <person name="Pocsi I."/>
            <person name="Scazzocchio C."/>
            <person name="Seiboth B."/>
            <person name="vanKuyk P.A."/>
            <person name="Wortman J."/>
            <person name="Dyer P.S."/>
            <person name="Grigoriev I.V."/>
        </authorList>
    </citation>
    <scope>NUCLEOTIDE SEQUENCE [LARGE SCALE GENOMIC DNA]</scope>
    <source>
        <strain evidence="3">CBS 134.48</strain>
    </source>
</reference>
<keyword evidence="1" id="KW-0812">Transmembrane</keyword>
<name>A0A1L9NNL7_ASPTC</name>
<keyword evidence="3" id="KW-1185">Reference proteome</keyword>
<keyword evidence="1" id="KW-0472">Membrane</keyword>
<keyword evidence="1" id="KW-1133">Transmembrane helix</keyword>